<organism evidence="2 3">
    <name type="scientific">Beggiatoa alba B18LD</name>
    <dbReference type="NCBI Taxonomy" id="395493"/>
    <lineage>
        <taxon>Bacteria</taxon>
        <taxon>Pseudomonadati</taxon>
        <taxon>Pseudomonadota</taxon>
        <taxon>Gammaproteobacteria</taxon>
        <taxon>Thiotrichales</taxon>
        <taxon>Thiotrichaceae</taxon>
        <taxon>Beggiatoa</taxon>
    </lineage>
</organism>
<reference evidence="2 3" key="1">
    <citation type="submission" date="2011-11" db="EMBL/GenBank/DDBJ databases">
        <title>Improved High-Quality Draft sequence of Beggiatoa alba B18lD.</title>
        <authorList>
            <consortium name="US DOE Joint Genome Institute"/>
            <person name="Lucas S."/>
            <person name="Han J."/>
            <person name="Lapidus A."/>
            <person name="Cheng J.-F."/>
            <person name="Goodwin L."/>
            <person name="Pitluck S."/>
            <person name="Peters L."/>
            <person name="Mikhailova N."/>
            <person name="Held B."/>
            <person name="Detter J.C."/>
            <person name="Han C."/>
            <person name="Tapia R."/>
            <person name="Land M."/>
            <person name="Hauser L."/>
            <person name="Kyrpides N."/>
            <person name="Ivanova N."/>
            <person name="Pagani I."/>
            <person name="Samuel K."/>
            <person name="Teske A."/>
            <person name="Mueller J."/>
            <person name="Woyke T."/>
        </authorList>
    </citation>
    <scope>NUCLEOTIDE SEQUENCE [LARGE SCALE GENOMIC DNA]</scope>
    <source>
        <strain evidence="2 3">B18LD</strain>
    </source>
</reference>
<keyword evidence="3" id="KW-1185">Reference proteome</keyword>
<evidence type="ECO:0000313" key="2">
    <source>
        <dbReference type="EMBL" id="EIJ42785.1"/>
    </source>
</evidence>
<feature type="transmembrane region" description="Helical" evidence="1">
    <location>
        <begin position="38"/>
        <end position="57"/>
    </location>
</feature>
<accession>I3CGP2</accession>
<protein>
    <submittedName>
        <fullName evidence="2">Uncharacterized protein</fullName>
    </submittedName>
</protein>
<evidence type="ECO:0000313" key="3">
    <source>
        <dbReference type="Proteomes" id="UP000005744"/>
    </source>
</evidence>
<evidence type="ECO:0000256" key="1">
    <source>
        <dbReference type="SAM" id="Phobius"/>
    </source>
</evidence>
<dbReference type="STRING" id="395493.BegalDRAFT_1913"/>
<dbReference type="RefSeq" id="WP_002686037.1">
    <property type="nucleotide sequence ID" value="NZ_JH600070.1"/>
</dbReference>
<dbReference type="EMBL" id="JH600070">
    <property type="protein sequence ID" value="EIJ42785.1"/>
    <property type="molecule type" value="Genomic_DNA"/>
</dbReference>
<dbReference type="AlphaFoldDB" id="I3CGP2"/>
<keyword evidence="1" id="KW-0472">Membrane</keyword>
<keyword evidence="1" id="KW-1133">Transmembrane helix</keyword>
<name>I3CGP2_9GAMM</name>
<proteinExistence type="predicted"/>
<dbReference type="OrthoDB" id="9971134at2"/>
<feature type="transmembrane region" description="Helical" evidence="1">
    <location>
        <begin position="6"/>
        <end position="26"/>
    </location>
</feature>
<feature type="transmembrane region" description="Helical" evidence="1">
    <location>
        <begin position="91"/>
        <end position="112"/>
    </location>
</feature>
<sequence length="326" mass="36375">MSLLFLIFLLVFVSTAVAVYPVHLLAVRFTAKRTRLRWCLLALLSAWLLLLIVWLLSYLIGSWAYFLLLIALGITIFIFMRLLGTSPANGIMIMGGGLGVSAVFMFIMVWAFGLSARLSPPPVQALVARFTVLQQFATASRAICQCQTDMRCLTDKYLAFMELQQNNTVAFKPTEQARLAYFEQQALNCSTIVRQGEQGQSLAMQVETPHHKATITEAFLNQLSQQARVNTNKSSALAAEAIEKNKTAEPSSDTEVATTEKPAIDLQQAQQFLKKRIRITKLDGNVQEGYLIGVSSKELIIQQKITPSAFAYRVLLTDIFELQEIN</sequence>
<keyword evidence="1" id="KW-0812">Transmembrane</keyword>
<feature type="transmembrane region" description="Helical" evidence="1">
    <location>
        <begin position="63"/>
        <end position="84"/>
    </location>
</feature>
<gene>
    <name evidence="2" type="ORF">BegalDRAFT_1913</name>
</gene>
<dbReference type="Proteomes" id="UP000005744">
    <property type="component" value="Unassembled WGS sequence"/>
</dbReference>
<dbReference type="HOGENOM" id="CLU_851704_0_0_6"/>